<name>A0ACC3NG53_9PEZI</name>
<dbReference type="EMBL" id="JAUTXU010000044">
    <property type="protein sequence ID" value="KAK3716209.1"/>
    <property type="molecule type" value="Genomic_DNA"/>
</dbReference>
<comment type="caution">
    <text evidence="1">The sequence shown here is derived from an EMBL/GenBank/DDBJ whole genome shotgun (WGS) entry which is preliminary data.</text>
</comment>
<evidence type="ECO:0000313" key="2">
    <source>
        <dbReference type="Proteomes" id="UP001281147"/>
    </source>
</evidence>
<accession>A0ACC3NG53</accession>
<gene>
    <name evidence="1" type="ORF">LTR37_006654</name>
</gene>
<protein>
    <submittedName>
        <fullName evidence="1">Uncharacterized protein</fullName>
    </submittedName>
</protein>
<proteinExistence type="predicted"/>
<evidence type="ECO:0000313" key="1">
    <source>
        <dbReference type="EMBL" id="KAK3716209.1"/>
    </source>
</evidence>
<sequence>MCCRRRGQRAPLAVTLGKLVYDKYQERQDRKAHRIMAMDERFASTEHTNDFTDSKMLQEVDARPPSYDGVVANRSMFLQQDAEVPEKVIADMRKDSLHDDGTLVNGDRGFAAHRAAILPSATSKHEEAARNTSYANPNSCRSRCEQKRAEKAARKAEKQALKLANDWRY</sequence>
<reference evidence="1" key="1">
    <citation type="submission" date="2023-07" db="EMBL/GenBank/DDBJ databases">
        <title>Black Yeasts Isolated from many extreme environments.</title>
        <authorList>
            <person name="Coleine C."/>
            <person name="Stajich J.E."/>
            <person name="Selbmann L."/>
        </authorList>
    </citation>
    <scope>NUCLEOTIDE SEQUENCE</scope>
    <source>
        <strain evidence="1">CCFEE 5714</strain>
    </source>
</reference>
<keyword evidence="2" id="KW-1185">Reference proteome</keyword>
<dbReference type="Proteomes" id="UP001281147">
    <property type="component" value="Unassembled WGS sequence"/>
</dbReference>
<organism evidence="1 2">
    <name type="scientific">Vermiconidia calcicola</name>
    <dbReference type="NCBI Taxonomy" id="1690605"/>
    <lineage>
        <taxon>Eukaryota</taxon>
        <taxon>Fungi</taxon>
        <taxon>Dikarya</taxon>
        <taxon>Ascomycota</taxon>
        <taxon>Pezizomycotina</taxon>
        <taxon>Dothideomycetes</taxon>
        <taxon>Dothideomycetidae</taxon>
        <taxon>Mycosphaerellales</taxon>
        <taxon>Extremaceae</taxon>
        <taxon>Vermiconidia</taxon>
    </lineage>
</organism>